<reference key="1">
    <citation type="journal article" date="2011" name="Mol. Biol. Evol.">
        <title>Unity in variety -- the pan-genome of the Chlamydiae.</title>
        <authorList>
            <person name="Collingro A."/>
            <person name="Tischler P."/>
            <person name="Weinmaier T."/>
            <person name="Penz T."/>
            <person name="Heinz E."/>
            <person name="Brunham R.C."/>
            <person name="Read T.D."/>
            <person name="Bavoil P.M."/>
            <person name="Sachse K."/>
            <person name="Kahane S."/>
            <person name="Friedman M.G."/>
            <person name="Rattei T."/>
            <person name="Myers G.S.A."/>
            <person name="Horn M."/>
        </authorList>
    </citation>
    <scope>NUCLEOTIDE SEQUENCE</scope>
    <source>
        <strain>Z</strain>
    </source>
</reference>
<dbReference type="KEGG" id="sng:SNE_A13630"/>
<dbReference type="RefSeq" id="WP_013943707.1">
    <property type="nucleotide sequence ID" value="NC_015713.1"/>
</dbReference>
<gene>
    <name evidence="2" type="ordered locus">SNE_A13630</name>
</gene>
<organism evidence="2 3">
    <name type="scientific">Simkania negevensis (strain ATCC VR-1471 / DSM 27360 / Z)</name>
    <dbReference type="NCBI Taxonomy" id="331113"/>
    <lineage>
        <taxon>Bacteria</taxon>
        <taxon>Pseudomonadati</taxon>
        <taxon>Chlamydiota</taxon>
        <taxon>Chlamydiia</taxon>
        <taxon>Parachlamydiales</taxon>
        <taxon>Simkaniaceae</taxon>
        <taxon>Simkania</taxon>
    </lineage>
</organism>
<dbReference type="HOGENOM" id="CLU_905841_0_0_0"/>
<feature type="coiled-coil region" evidence="1">
    <location>
        <begin position="265"/>
        <end position="292"/>
    </location>
</feature>
<evidence type="ECO:0000256" key="1">
    <source>
        <dbReference type="SAM" id="Coils"/>
    </source>
</evidence>
<dbReference type="Proteomes" id="UP000000496">
    <property type="component" value="Chromosome gsn.131"/>
</dbReference>
<reference evidence="2 3" key="2">
    <citation type="journal article" date="2011" name="Mol. Biol. Evol.">
        <title>Unity in variety--the pan-genome of the Chlamydiae.</title>
        <authorList>
            <person name="Collingro A."/>
            <person name="Tischler P."/>
            <person name="Weinmaier T."/>
            <person name="Penz T."/>
            <person name="Heinz E."/>
            <person name="Brunham R.C."/>
            <person name="Read T.D."/>
            <person name="Bavoil P.M."/>
            <person name="Sachse K."/>
            <person name="Kahane S."/>
            <person name="Friedman M.G."/>
            <person name="Rattei T."/>
            <person name="Myers G.S."/>
            <person name="Horn M."/>
        </authorList>
    </citation>
    <scope>NUCLEOTIDE SEQUENCE [LARGE SCALE GENOMIC DNA]</scope>
    <source>
        <strain evidence="3">ATCC VR-1471 / Z</strain>
    </source>
</reference>
<keyword evidence="3" id="KW-1185">Reference proteome</keyword>
<dbReference type="EMBL" id="FR872582">
    <property type="protein sequence ID" value="CCB89240.1"/>
    <property type="molecule type" value="Genomic_DNA"/>
</dbReference>
<sequence length="307" mass="35223">MAEAIEAIDGPFEALIELYERSHDTPLSNDAISPIPATKEKVRFAALEMLSKEQHHIQESSNQKLTTIQAILSDQIMTVETTEDKQIALEGVLTGDFSYTNNSETKSFSESEEKLNQIEAIIRDRDKYYSHPHEKFACIEAILGDHSKSANPWVQAHKSLCLVEESSRHIIRAEEKRHKELRELWRTGMCNKAKHYTEMADSQRWWRNASIVMLIASGTLPMLGKPILNKAAELIDKNGKQTIEFGTQISKLEKQDKETLLDWETQQERQALETQQQLIQEARQNDTSLKERHLEVIKTLTNMIIGR</sequence>
<protein>
    <submittedName>
        <fullName evidence="2">Uncharacterized protein</fullName>
    </submittedName>
</protein>
<keyword evidence="1" id="KW-0175">Coiled coil</keyword>
<name>F8L8U7_SIMNZ</name>
<evidence type="ECO:0000313" key="2">
    <source>
        <dbReference type="EMBL" id="CCB89240.1"/>
    </source>
</evidence>
<proteinExistence type="predicted"/>
<evidence type="ECO:0000313" key="3">
    <source>
        <dbReference type="Proteomes" id="UP000000496"/>
    </source>
</evidence>
<accession>F8L8U7</accession>
<dbReference type="AlphaFoldDB" id="F8L8U7"/>